<gene>
    <name evidence="1" type="ORF">MLD38_025541</name>
</gene>
<accession>A0ACB9NWM7</accession>
<sequence>MPLFLRVDGDKLSSVFVSHLLEKRAKVCLVIINSNSCTNTILRTVVEKLKLPIKAHPHRYRLQWLNKESDVRVTHRARVPFSIGKNYKDEVICDVISMDACHLLLGRPWQYD</sequence>
<reference evidence="2" key="1">
    <citation type="journal article" date="2023" name="Front. Plant Sci.">
        <title>Chromosomal-level genome assembly of Melastoma candidum provides insights into trichome evolution.</title>
        <authorList>
            <person name="Zhong Y."/>
            <person name="Wu W."/>
            <person name="Sun C."/>
            <person name="Zou P."/>
            <person name="Liu Y."/>
            <person name="Dai S."/>
            <person name="Zhou R."/>
        </authorList>
    </citation>
    <scope>NUCLEOTIDE SEQUENCE [LARGE SCALE GENOMIC DNA]</scope>
</reference>
<protein>
    <submittedName>
        <fullName evidence="1">Uncharacterized protein</fullName>
    </submittedName>
</protein>
<comment type="caution">
    <text evidence="1">The sequence shown here is derived from an EMBL/GenBank/DDBJ whole genome shotgun (WGS) entry which is preliminary data.</text>
</comment>
<name>A0ACB9NWM7_9MYRT</name>
<proteinExistence type="predicted"/>
<evidence type="ECO:0000313" key="2">
    <source>
        <dbReference type="Proteomes" id="UP001057402"/>
    </source>
</evidence>
<keyword evidence="2" id="KW-1185">Reference proteome</keyword>
<evidence type="ECO:0000313" key="1">
    <source>
        <dbReference type="EMBL" id="KAI4340732.1"/>
    </source>
</evidence>
<dbReference type="EMBL" id="CM042886">
    <property type="protein sequence ID" value="KAI4340732.1"/>
    <property type="molecule type" value="Genomic_DNA"/>
</dbReference>
<organism evidence="1 2">
    <name type="scientific">Melastoma candidum</name>
    <dbReference type="NCBI Taxonomy" id="119954"/>
    <lineage>
        <taxon>Eukaryota</taxon>
        <taxon>Viridiplantae</taxon>
        <taxon>Streptophyta</taxon>
        <taxon>Embryophyta</taxon>
        <taxon>Tracheophyta</taxon>
        <taxon>Spermatophyta</taxon>
        <taxon>Magnoliopsida</taxon>
        <taxon>eudicotyledons</taxon>
        <taxon>Gunneridae</taxon>
        <taxon>Pentapetalae</taxon>
        <taxon>rosids</taxon>
        <taxon>malvids</taxon>
        <taxon>Myrtales</taxon>
        <taxon>Melastomataceae</taxon>
        <taxon>Melastomatoideae</taxon>
        <taxon>Melastomateae</taxon>
        <taxon>Melastoma</taxon>
    </lineage>
</organism>
<dbReference type="Proteomes" id="UP001057402">
    <property type="component" value="Chromosome 7"/>
</dbReference>